<keyword evidence="1" id="KW-0732">Signal</keyword>
<dbReference type="AlphaFoldDB" id="A0A7M5X7Q1"/>
<protein>
    <submittedName>
        <fullName evidence="2">Uncharacterized protein</fullName>
    </submittedName>
</protein>
<evidence type="ECO:0000313" key="2">
    <source>
        <dbReference type="EnsemblMetazoa" id="CLYHEMP018792.1"/>
    </source>
</evidence>
<organism evidence="2 3">
    <name type="scientific">Clytia hemisphaerica</name>
    <dbReference type="NCBI Taxonomy" id="252671"/>
    <lineage>
        <taxon>Eukaryota</taxon>
        <taxon>Metazoa</taxon>
        <taxon>Cnidaria</taxon>
        <taxon>Hydrozoa</taxon>
        <taxon>Hydroidolina</taxon>
        <taxon>Leptothecata</taxon>
        <taxon>Obeliida</taxon>
        <taxon>Clytiidae</taxon>
        <taxon>Clytia</taxon>
    </lineage>
</organism>
<reference evidence="2" key="1">
    <citation type="submission" date="2021-01" db="UniProtKB">
        <authorList>
            <consortium name="EnsemblMetazoa"/>
        </authorList>
    </citation>
    <scope>IDENTIFICATION</scope>
</reference>
<feature type="signal peptide" evidence="1">
    <location>
        <begin position="1"/>
        <end position="22"/>
    </location>
</feature>
<keyword evidence="3" id="KW-1185">Reference proteome</keyword>
<proteinExistence type="predicted"/>
<accession>A0A7M5X7Q1</accession>
<dbReference type="Proteomes" id="UP000594262">
    <property type="component" value="Unplaced"/>
</dbReference>
<dbReference type="EnsemblMetazoa" id="CLYHEMT018792.1">
    <property type="protein sequence ID" value="CLYHEMP018792.1"/>
    <property type="gene ID" value="CLYHEMG018792"/>
</dbReference>
<name>A0A7M5X7Q1_9CNID</name>
<evidence type="ECO:0000256" key="1">
    <source>
        <dbReference type="SAM" id="SignalP"/>
    </source>
</evidence>
<sequence>MEQKTLLIQIIALFNIILLTNTALTTDPNSMPLTSCYRRCGMRNPNCHSLNDNKSHQCQLMITCIKSCYGEYLSEHRDYVNQRREYAVNNNVEETGSFTERTNKRAVYKRACLSQCDADRYMCFHLSDTVRGVFSCNLSNNMCRSNCA</sequence>
<evidence type="ECO:0000313" key="3">
    <source>
        <dbReference type="Proteomes" id="UP000594262"/>
    </source>
</evidence>
<feature type="chain" id="PRO_5029668407" evidence="1">
    <location>
        <begin position="23"/>
        <end position="148"/>
    </location>
</feature>